<dbReference type="KEGG" id="lpil:LIP_0385"/>
<feature type="transmembrane region" description="Helical" evidence="1">
    <location>
        <begin position="6"/>
        <end position="23"/>
    </location>
</feature>
<reference evidence="3" key="2">
    <citation type="journal article" date="2016" name="Int. J. Syst. Evol. Microbiol.">
        <title>Complete genome sequence and cell structure of Limnochorda pilosa, a Gram-negative spore-former within the phylum Firmicutes.</title>
        <authorList>
            <person name="Watanabe M."/>
            <person name="Kojima H."/>
            <person name="Fukui M."/>
        </authorList>
    </citation>
    <scope>NUCLEOTIDE SEQUENCE [LARGE SCALE GENOMIC DNA]</scope>
    <source>
        <strain evidence="3">HC45</strain>
    </source>
</reference>
<organism evidence="2 3">
    <name type="scientific">Limnochorda pilosa</name>
    <dbReference type="NCBI Taxonomy" id="1555112"/>
    <lineage>
        <taxon>Bacteria</taxon>
        <taxon>Bacillati</taxon>
        <taxon>Bacillota</taxon>
        <taxon>Limnochordia</taxon>
        <taxon>Limnochordales</taxon>
        <taxon>Limnochordaceae</taxon>
        <taxon>Limnochorda</taxon>
    </lineage>
</organism>
<evidence type="ECO:0000256" key="1">
    <source>
        <dbReference type="SAM" id="Phobius"/>
    </source>
</evidence>
<feature type="transmembrane region" description="Helical" evidence="1">
    <location>
        <begin position="35"/>
        <end position="58"/>
    </location>
</feature>
<feature type="transmembrane region" description="Helical" evidence="1">
    <location>
        <begin position="160"/>
        <end position="184"/>
    </location>
</feature>
<gene>
    <name evidence="2" type="ORF">LIP_0385</name>
</gene>
<reference evidence="3" key="1">
    <citation type="submission" date="2015-07" db="EMBL/GenBank/DDBJ databases">
        <title>Complete genome sequence and phylogenetic analysis of Limnochorda pilosa.</title>
        <authorList>
            <person name="Watanabe M."/>
            <person name="Kojima H."/>
            <person name="Fukui M."/>
        </authorList>
    </citation>
    <scope>NUCLEOTIDE SEQUENCE [LARGE SCALE GENOMIC DNA]</scope>
    <source>
        <strain evidence="3">HC45</strain>
    </source>
</reference>
<dbReference type="RefSeq" id="WP_144440279.1">
    <property type="nucleotide sequence ID" value="NZ_AP014924.1"/>
</dbReference>
<keyword evidence="1" id="KW-1133">Transmembrane helix</keyword>
<dbReference type="AlphaFoldDB" id="A0A0K2SGU1"/>
<proteinExistence type="predicted"/>
<dbReference type="STRING" id="1555112.LIP_0385"/>
<evidence type="ECO:0000313" key="2">
    <source>
        <dbReference type="EMBL" id="BAS26242.1"/>
    </source>
</evidence>
<name>A0A0K2SGU1_LIMPI</name>
<keyword evidence="3" id="KW-1185">Reference proteome</keyword>
<sequence length="201" mass="20611">MTMVVNLRTLVVIGVFGALWGALELSLGSALHALNLPFSGVFLAAAGIAVALIGHRFVPQRGAVLQIGLVAALMKAASIGGIVLMPMIGILFEALIVQGVMAVTRGQSRGSYVLAGALGCLWPLVHPFFAHGLLAGRGILTVWGWVVEDGAAFLHLSPRAAVLIIAVLGLIHAAVGALAGAVAWNTAERVAHRGGVRHASA</sequence>
<keyword evidence="1" id="KW-0812">Transmembrane</keyword>
<dbReference type="Proteomes" id="UP000065807">
    <property type="component" value="Chromosome"/>
</dbReference>
<protein>
    <submittedName>
        <fullName evidence="2">Uncharacterized protein</fullName>
    </submittedName>
</protein>
<evidence type="ECO:0000313" key="3">
    <source>
        <dbReference type="Proteomes" id="UP000065807"/>
    </source>
</evidence>
<accession>A0A0K2SGU1</accession>
<feature type="transmembrane region" description="Helical" evidence="1">
    <location>
        <begin position="64"/>
        <end position="92"/>
    </location>
</feature>
<keyword evidence="1" id="KW-0472">Membrane</keyword>
<dbReference type="EMBL" id="AP014924">
    <property type="protein sequence ID" value="BAS26242.1"/>
    <property type="molecule type" value="Genomic_DNA"/>
</dbReference>
<feature type="transmembrane region" description="Helical" evidence="1">
    <location>
        <begin position="112"/>
        <end position="140"/>
    </location>
</feature>
<dbReference type="OrthoDB" id="1120593at2"/>